<feature type="transmembrane region" description="Helical" evidence="1">
    <location>
        <begin position="9"/>
        <end position="27"/>
    </location>
</feature>
<sequence length="146" mass="16906">MIRINYKRLFKYLLPLIWMIIIFKFSSDTGKVSDGKSGFVIQIINYLGIDINNIFGEMTNFIVRKLGHFTEYFILCFLLMIALEENFSLKKAMKLSLFITFIYACSDEFHQLFVPERTGKIKDVLIDTCGGILAVGIRFLLAKKKI</sequence>
<dbReference type="EMBL" id="JAAZWO010000008">
    <property type="protein sequence ID" value="MBC2397896.1"/>
    <property type="molecule type" value="Genomic_DNA"/>
</dbReference>
<accession>A0A923EA14</accession>
<dbReference type="PIRSF" id="PIRSF019083">
    <property type="entry name" value="UCP019083_VanZ"/>
    <property type="match status" value="1"/>
</dbReference>
<dbReference type="InterPro" id="IPR006976">
    <property type="entry name" value="VanZ-like"/>
</dbReference>
<evidence type="ECO:0000256" key="1">
    <source>
        <dbReference type="SAM" id="Phobius"/>
    </source>
</evidence>
<evidence type="ECO:0000313" key="3">
    <source>
        <dbReference type="EMBL" id="MBC2397896.1"/>
    </source>
</evidence>
<feature type="domain" description="VanZ-like" evidence="2">
    <location>
        <begin position="14"/>
        <end position="140"/>
    </location>
</feature>
<dbReference type="AlphaFoldDB" id="A0A923EA14"/>
<dbReference type="Proteomes" id="UP000563151">
    <property type="component" value="Unassembled WGS sequence"/>
</dbReference>
<evidence type="ECO:0000259" key="2">
    <source>
        <dbReference type="Pfam" id="PF04892"/>
    </source>
</evidence>
<feature type="transmembrane region" description="Helical" evidence="1">
    <location>
        <begin position="124"/>
        <end position="141"/>
    </location>
</feature>
<keyword evidence="1" id="KW-0472">Membrane</keyword>
<dbReference type="NCBIfam" id="NF037970">
    <property type="entry name" value="vanZ_1"/>
    <property type="match status" value="1"/>
</dbReference>
<comment type="caution">
    <text evidence="3">The sequence shown here is derived from an EMBL/GenBank/DDBJ whole genome shotgun (WGS) entry which is preliminary data.</text>
</comment>
<dbReference type="RefSeq" id="WP_035146960.1">
    <property type="nucleotide sequence ID" value="NZ_JAAZWO010000008.1"/>
</dbReference>
<protein>
    <submittedName>
        <fullName evidence="3">VanZ family protein</fullName>
    </submittedName>
</protein>
<dbReference type="PANTHER" id="PTHR28008">
    <property type="entry name" value="DOMAIN PROTEIN, PUTATIVE (AFU_ORTHOLOGUE AFUA_3G10980)-RELATED"/>
    <property type="match status" value="1"/>
</dbReference>
<dbReference type="PANTHER" id="PTHR28008:SF1">
    <property type="entry name" value="DOMAIN PROTEIN, PUTATIVE (AFU_ORTHOLOGUE AFUA_3G10980)-RELATED"/>
    <property type="match status" value="1"/>
</dbReference>
<gene>
    <name evidence="3" type="ORF">HGG79_08925</name>
</gene>
<dbReference type="Pfam" id="PF04892">
    <property type="entry name" value="VanZ"/>
    <property type="match status" value="1"/>
</dbReference>
<feature type="transmembrane region" description="Helical" evidence="1">
    <location>
        <begin position="66"/>
        <end position="83"/>
    </location>
</feature>
<evidence type="ECO:0000313" key="4">
    <source>
        <dbReference type="Proteomes" id="UP000563151"/>
    </source>
</evidence>
<proteinExistence type="predicted"/>
<organism evidence="3 4">
    <name type="scientific">Clostridium tetanomorphum</name>
    <dbReference type="NCBI Taxonomy" id="1553"/>
    <lineage>
        <taxon>Bacteria</taxon>
        <taxon>Bacillati</taxon>
        <taxon>Bacillota</taxon>
        <taxon>Clostridia</taxon>
        <taxon>Eubacteriales</taxon>
        <taxon>Clostridiaceae</taxon>
        <taxon>Clostridium</taxon>
    </lineage>
</organism>
<keyword evidence="1" id="KW-1133">Transmembrane helix</keyword>
<reference evidence="3 4" key="1">
    <citation type="submission" date="2020-04" db="EMBL/GenBank/DDBJ databases">
        <title>Genomic insights into acetone-butanol-ethanol (ABE) fermentation by sequencing solventogenic clostridia strains.</title>
        <authorList>
            <person name="Brown S."/>
        </authorList>
    </citation>
    <scope>NUCLEOTIDE SEQUENCE [LARGE SCALE GENOMIC DNA]</scope>
    <source>
        <strain evidence="3 4">DJ011</strain>
    </source>
</reference>
<keyword evidence="4" id="KW-1185">Reference proteome</keyword>
<name>A0A923EA14_CLOTT</name>
<keyword evidence="1" id="KW-0812">Transmembrane</keyword>
<dbReference type="InterPro" id="IPR016747">
    <property type="entry name" value="Phosphotransbutyrylase"/>
</dbReference>